<protein>
    <submittedName>
        <fullName evidence="1">Uncharacterized protein</fullName>
    </submittedName>
</protein>
<dbReference type="EMBL" id="BK015861">
    <property type="protein sequence ID" value="DAD70216.1"/>
    <property type="molecule type" value="Genomic_DNA"/>
</dbReference>
<proteinExistence type="predicted"/>
<sequence length="71" mass="8025">MTIFYIDTIIITELRSRASNLGTSSIIPVLHRRIGGHLPYTSKVNVEPALLLPSGKFIYQEVMCNERSFCL</sequence>
<reference evidence="1" key="1">
    <citation type="journal article" date="2021" name="Proc. Natl. Acad. Sci. U.S.A.">
        <title>A Catalog of Tens of Thousands of Viruses from Human Metagenomes Reveals Hidden Associations with Chronic Diseases.</title>
        <authorList>
            <person name="Tisza M.J."/>
            <person name="Buck C.B."/>
        </authorList>
    </citation>
    <scope>NUCLEOTIDE SEQUENCE</scope>
    <source>
        <strain evidence="1">Ct3o911</strain>
    </source>
</reference>
<organism evidence="1">
    <name type="scientific">Siphoviridae sp. ct3o911</name>
    <dbReference type="NCBI Taxonomy" id="2827560"/>
    <lineage>
        <taxon>Viruses</taxon>
        <taxon>Duplodnaviria</taxon>
        <taxon>Heunggongvirae</taxon>
        <taxon>Uroviricota</taxon>
        <taxon>Caudoviricetes</taxon>
    </lineage>
</organism>
<evidence type="ECO:0000313" key="1">
    <source>
        <dbReference type="EMBL" id="DAD70216.1"/>
    </source>
</evidence>
<accession>A0A8S5LK50</accession>
<name>A0A8S5LK50_9CAUD</name>